<protein>
    <recommendedName>
        <fullName evidence="1">Halobacterial output domain-containing protein</fullName>
    </recommendedName>
</protein>
<gene>
    <name evidence="2" type="ORF">SAMN05421752_1053</name>
</gene>
<evidence type="ECO:0000313" key="3">
    <source>
        <dbReference type="Proteomes" id="UP000185936"/>
    </source>
</evidence>
<evidence type="ECO:0000313" key="2">
    <source>
        <dbReference type="EMBL" id="SIR90885.1"/>
    </source>
</evidence>
<dbReference type="InterPro" id="IPR040624">
    <property type="entry name" value="HalOD1"/>
</dbReference>
<organism evidence="2 3">
    <name type="scientific">Natronorubrum thiooxidans</name>
    <dbReference type="NCBI Taxonomy" id="308853"/>
    <lineage>
        <taxon>Archaea</taxon>
        <taxon>Methanobacteriati</taxon>
        <taxon>Methanobacteriota</taxon>
        <taxon>Stenosarchaea group</taxon>
        <taxon>Halobacteria</taxon>
        <taxon>Halobacteriales</taxon>
        <taxon>Natrialbaceae</taxon>
        <taxon>Natronorubrum</taxon>
    </lineage>
</organism>
<feature type="domain" description="Halobacterial output" evidence="1">
    <location>
        <begin position="14"/>
        <end position="86"/>
    </location>
</feature>
<dbReference type="Proteomes" id="UP000185936">
    <property type="component" value="Unassembled WGS sequence"/>
</dbReference>
<sequence>MNSTGSSGRDEHCDSVTETIVAMVADAEDIDVLEVPPLWDVINPDALEAVFAPSKRDSARSRVGHVTFSYCGYEVLVEYGDSITVSLE</sequence>
<dbReference type="OrthoDB" id="162692at2157"/>
<proteinExistence type="predicted"/>
<evidence type="ECO:0000259" key="1">
    <source>
        <dbReference type="Pfam" id="PF18545"/>
    </source>
</evidence>
<dbReference type="RefSeq" id="WP_076608715.1">
    <property type="nucleotide sequence ID" value="NZ_FTNR01000005.1"/>
</dbReference>
<reference evidence="3" key="1">
    <citation type="submission" date="2017-01" db="EMBL/GenBank/DDBJ databases">
        <authorList>
            <person name="Varghese N."/>
            <person name="Submissions S."/>
        </authorList>
    </citation>
    <scope>NUCLEOTIDE SEQUENCE [LARGE SCALE GENOMIC DNA]</scope>
    <source>
        <strain evidence="3">type strain: HArc-</strain>
    </source>
</reference>
<keyword evidence="3" id="KW-1185">Reference proteome</keyword>
<dbReference type="EMBL" id="FTNR01000005">
    <property type="protein sequence ID" value="SIR90885.1"/>
    <property type="molecule type" value="Genomic_DNA"/>
</dbReference>
<accession>A0A1N7ESF9</accession>
<dbReference type="AlphaFoldDB" id="A0A1N7ESF9"/>
<dbReference type="Pfam" id="PF18545">
    <property type="entry name" value="HalOD1"/>
    <property type="match status" value="1"/>
</dbReference>
<name>A0A1N7ESF9_9EURY</name>